<protein>
    <submittedName>
        <fullName evidence="1">Uncharacterized protein</fullName>
    </submittedName>
</protein>
<dbReference type="Proteomes" id="UP001630127">
    <property type="component" value="Unassembled WGS sequence"/>
</dbReference>
<evidence type="ECO:0000313" key="1">
    <source>
        <dbReference type="EMBL" id="KAL3515030.1"/>
    </source>
</evidence>
<accession>A0ABD2Z6F5</accession>
<reference evidence="1 2" key="1">
    <citation type="submission" date="2024-11" db="EMBL/GenBank/DDBJ databases">
        <title>A near-complete genome assembly of Cinchona calisaya.</title>
        <authorList>
            <person name="Lian D.C."/>
            <person name="Zhao X.W."/>
            <person name="Wei L."/>
        </authorList>
    </citation>
    <scope>NUCLEOTIDE SEQUENCE [LARGE SCALE GENOMIC DNA]</scope>
    <source>
        <tissue evidence="1">Nenye</tissue>
    </source>
</reference>
<comment type="caution">
    <text evidence="1">The sequence shown here is derived from an EMBL/GenBank/DDBJ whole genome shotgun (WGS) entry which is preliminary data.</text>
</comment>
<sequence length="106" mass="12351">MHGALSENSEKTWNEVTHNTLVCKPLDDISDEFTIHHRQTECESREQSCGEEERKRFHQLQVRGRDDKVFRFIIHPQPICFWRTAGLTPSFWGSMNDHLSSPPKGS</sequence>
<organism evidence="1 2">
    <name type="scientific">Cinchona calisaya</name>
    <dbReference type="NCBI Taxonomy" id="153742"/>
    <lineage>
        <taxon>Eukaryota</taxon>
        <taxon>Viridiplantae</taxon>
        <taxon>Streptophyta</taxon>
        <taxon>Embryophyta</taxon>
        <taxon>Tracheophyta</taxon>
        <taxon>Spermatophyta</taxon>
        <taxon>Magnoliopsida</taxon>
        <taxon>eudicotyledons</taxon>
        <taxon>Gunneridae</taxon>
        <taxon>Pentapetalae</taxon>
        <taxon>asterids</taxon>
        <taxon>lamiids</taxon>
        <taxon>Gentianales</taxon>
        <taxon>Rubiaceae</taxon>
        <taxon>Cinchonoideae</taxon>
        <taxon>Cinchoneae</taxon>
        <taxon>Cinchona</taxon>
    </lineage>
</organism>
<dbReference type="EMBL" id="JBJUIK010000010">
    <property type="protein sequence ID" value="KAL3515030.1"/>
    <property type="molecule type" value="Genomic_DNA"/>
</dbReference>
<name>A0ABD2Z6F5_9GENT</name>
<proteinExistence type="predicted"/>
<evidence type="ECO:0000313" key="2">
    <source>
        <dbReference type="Proteomes" id="UP001630127"/>
    </source>
</evidence>
<keyword evidence="2" id="KW-1185">Reference proteome</keyword>
<dbReference type="AlphaFoldDB" id="A0ABD2Z6F5"/>
<gene>
    <name evidence="1" type="ORF">ACH5RR_021932</name>
</gene>